<dbReference type="CDD" id="cd00154">
    <property type="entry name" value="Rab"/>
    <property type="match status" value="1"/>
</dbReference>
<dbReference type="OrthoDB" id="9989112at2759"/>
<dbReference type="InterPro" id="IPR050305">
    <property type="entry name" value="Small_GTPase_Rab"/>
</dbReference>
<dbReference type="InterPro" id="IPR027417">
    <property type="entry name" value="P-loop_NTPase"/>
</dbReference>
<sequence>MNSTEILGDTSPLVLKLVLIGSGGVGKTSFHSRFFDKLFPKDQSTIGVDFKIQKIVKEGRECKYQVWDPSGGERFKVITQSYYRNARGLLIFVDLSIEATIEEYIDNWMLEIEKQSSDNVCKLLIGSKCDFPQKISDEACEQYAQQYNMAYFKTSAKEDINITEAMESIMEAVFQQAKYQNFQNVHIQPKYTNFNEPANTCC</sequence>
<dbReference type="InterPro" id="IPR001806">
    <property type="entry name" value="Small_GTPase"/>
</dbReference>
<dbReference type="Proteomes" id="UP000785679">
    <property type="component" value="Unassembled WGS sequence"/>
</dbReference>
<dbReference type="PRINTS" id="PR00449">
    <property type="entry name" value="RASTRNSFRMNG"/>
</dbReference>
<keyword evidence="6" id="KW-1185">Reference proteome</keyword>
<dbReference type="NCBIfam" id="TIGR00231">
    <property type="entry name" value="small_GTP"/>
    <property type="match status" value="1"/>
</dbReference>
<reference evidence="5" key="1">
    <citation type="submission" date="2019-06" db="EMBL/GenBank/DDBJ databases">
        <authorList>
            <person name="Zheng W."/>
        </authorList>
    </citation>
    <scope>NUCLEOTIDE SEQUENCE</scope>
    <source>
        <strain evidence="5">QDHG01</strain>
    </source>
</reference>
<dbReference type="EMBL" id="RRYP01015296">
    <property type="protein sequence ID" value="TNV75567.1"/>
    <property type="molecule type" value="Genomic_DNA"/>
</dbReference>
<keyword evidence="2" id="KW-0547">Nucleotide-binding</keyword>
<protein>
    <submittedName>
        <fullName evidence="5">Uncharacterized protein</fullName>
    </submittedName>
</protein>
<dbReference type="SMART" id="SM00174">
    <property type="entry name" value="RHO"/>
    <property type="match status" value="1"/>
</dbReference>
<dbReference type="GO" id="GO:0003924">
    <property type="term" value="F:GTPase activity"/>
    <property type="evidence" value="ECO:0007669"/>
    <property type="project" value="InterPro"/>
</dbReference>
<dbReference type="Pfam" id="PF00071">
    <property type="entry name" value="Ras"/>
    <property type="match status" value="1"/>
</dbReference>
<comment type="caution">
    <text evidence="5">The sequence shown here is derived from an EMBL/GenBank/DDBJ whole genome shotgun (WGS) entry which is preliminary data.</text>
</comment>
<keyword evidence="4" id="KW-0449">Lipoprotein</keyword>
<dbReference type="AlphaFoldDB" id="A0A8J8NI76"/>
<dbReference type="Gene3D" id="3.40.50.300">
    <property type="entry name" value="P-loop containing nucleotide triphosphate hydrolases"/>
    <property type="match status" value="1"/>
</dbReference>
<dbReference type="PANTHER" id="PTHR47980">
    <property type="entry name" value="LD44762P"/>
    <property type="match status" value="1"/>
</dbReference>
<gene>
    <name evidence="5" type="ORF">FGO68_gene6279</name>
</gene>
<evidence type="ECO:0000313" key="5">
    <source>
        <dbReference type="EMBL" id="TNV75567.1"/>
    </source>
</evidence>
<comment type="similarity">
    <text evidence="1">Belongs to the small GTPase superfamily. Rab family.</text>
</comment>
<organism evidence="5 6">
    <name type="scientific">Halteria grandinella</name>
    <dbReference type="NCBI Taxonomy" id="5974"/>
    <lineage>
        <taxon>Eukaryota</taxon>
        <taxon>Sar</taxon>
        <taxon>Alveolata</taxon>
        <taxon>Ciliophora</taxon>
        <taxon>Intramacronucleata</taxon>
        <taxon>Spirotrichea</taxon>
        <taxon>Stichotrichia</taxon>
        <taxon>Sporadotrichida</taxon>
        <taxon>Halteriidae</taxon>
        <taxon>Halteria</taxon>
    </lineage>
</organism>
<evidence type="ECO:0000256" key="3">
    <source>
        <dbReference type="ARBA" id="ARBA00023134"/>
    </source>
</evidence>
<proteinExistence type="inferred from homology"/>
<keyword evidence="3" id="KW-0342">GTP-binding</keyword>
<evidence type="ECO:0000256" key="1">
    <source>
        <dbReference type="ARBA" id="ARBA00006270"/>
    </source>
</evidence>
<evidence type="ECO:0000256" key="2">
    <source>
        <dbReference type="ARBA" id="ARBA00022741"/>
    </source>
</evidence>
<dbReference type="SUPFAM" id="SSF52540">
    <property type="entry name" value="P-loop containing nucleoside triphosphate hydrolases"/>
    <property type="match status" value="1"/>
</dbReference>
<dbReference type="InterPro" id="IPR005225">
    <property type="entry name" value="Small_GTP-bd"/>
</dbReference>
<accession>A0A8J8NI76</accession>
<evidence type="ECO:0000256" key="4">
    <source>
        <dbReference type="ARBA" id="ARBA00023288"/>
    </source>
</evidence>
<dbReference type="GO" id="GO:0005525">
    <property type="term" value="F:GTP binding"/>
    <property type="evidence" value="ECO:0007669"/>
    <property type="project" value="UniProtKB-KW"/>
</dbReference>
<dbReference type="SMART" id="SM00173">
    <property type="entry name" value="RAS"/>
    <property type="match status" value="1"/>
</dbReference>
<dbReference type="PROSITE" id="PS51419">
    <property type="entry name" value="RAB"/>
    <property type="match status" value="1"/>
</dbReference>
<dbReference type="PROSITE" id="PS51421">
    <property type="entry name" value="RAS"/>
    <property type="match status" value="1"/>
</dbReference>
<dbReference type="FunFam" id="3.40.50.300:FF:001447">
    <property type="entry name" value="Ras-related protein Rab-1B"/>
    <property type="match status" value="1"/>
</dbReference>
<dbReference type="SMART" id="SM00175">
    <property type="entry name" value="RAB"/>
    <property type="match status" value="1"/>
</dbReference>
<evidence type="ECO:0000313" key="6">
    <source>
        <dbReference type="Proteomes" id="UP000785679"/>
    </source>
</evidence>
<name>A0A8J8NI76_HALGN</name>